<feature type="coiled-coil region" evidence="1">
    <location>
        <begin position="236"/>
        <end position="310"/>
    </location>
</feature>
<gene>
    <name evidence="4" type="ORF">M0813_14617</name>
</gene>
<evidence type="ECO:0000313" key="4">
    <source>
        <dbReference type="EMBL" id="KAJ6252068.1"/>
    </source>
</evidence>
<accession>A0ABQ8Z591</accession>
<sequence>MNKHELFLQFSLIFLKSHDCNIPATRMRFEVLNYINDETPLINFNSEGIADLNYETNFRVEANGEKNKNCVSQESNSLVLCLSLYDESNETIFGKIEHNFFSKQYEHNALNIEYKEFEKQANQKLKNNPTIKLFFAFRILDKLELRGSKTKINNLLDDTFLKKEILKYKDNSNKNVNNKNTKNKKNENENENENKNENEKEKENENKNEISLNNFNITNYLNYQFQSTKTTNINNKEHIQKKFEEFDQEIENLGELKKQNNKAFEEKQKQMINKLNKEKSILSLNMKQEMEKLQHHNERLTDQLNKIHKSNQLNKKKKRTKDFKWIGIQRQYQDKIKKRRDQYHEKRKEWYRNQKKIFTILETNNESKTRKLKRGLANADKMSKIEKSQLIEFLSRVREIWTKEMKRIVIKKKENKDCHSNELVDFEKESGKHDKEFQIEKEKLNHTTGKLSDLIKNKNQLKIECLSILNDKYEEIIKQKNSVQIFEKQNLINQLNLDYNLIVKKKNKIETEIKNLNEKFQNEEEMTLTFEINQRKIKLKTQIFNIRKSVLKNITIIINIIKGQEKIDEDLKNKIEKLYQSSIAFYNSQLIKSKKKLKLILIKKKQKKLAIMKEFDEIKTSTESNRQTLDFLKDELKFQELSLNELKETREKKKSYLIQKLKVEHEEIQEKLNNLKKKKHSISLIEQKHLESITGEKQEINRSKTQLINKIQNLKFHLNDVSKYLSINKIKKVQLNKKQKQLKILFQLKNQLKFIYIIKKKMKLKINQIIQEKQNLKGIKINEKNELQLQKALINDQLQEFQDTESTFEIQLKTTIEKDKFQMKSIVKNMNNLNLKLIKLRNEKKNMKKQFLQTCLNKENFPLTLLIEKKKKQLNQLKKQHSKLQEKKKKLKKSFRLLDKETVKQVAGLLEQVKKQQEIVKNLELKKNNHKISLMKLNEEKQIQIMKKKKINNLKNTKIKMNKLINKKIKSKIEYNNKKKKELKSILMEKSKLYEISINNTQEKKSLDEKATKIKSIKLDLIKLSDRLKEKNYEKEQLKNLLVQNLSDQVLETKKEYNMKLIELKSNINEKTKNLKIINDKKSKFLNLDQISPKIEKYFQEQFSQNDNNKTITQKKSNLLAHVHLVYKKISNTDFKTPLNSFLTVADNNSYNSVSNGKNLIITNEEDFNENDKDKDSSTFINNKEDLKIIEPILKNQLEIKKNEVLINNLKNQKLNYKFTQAFESVLNDFFINLLQGNFKNEFLDLPIFVVLKYLFRENYFMNLKFFSLKMFLKKLNKYLNFYKNDINFLLFLLTNIFQAIKILLKFLIMAINKKNLTKHFSIKKDFQIFNTSDSINLIKKIFNKNNNKDNDDINFNKRKEDYIYQLYLLLCEFLEKNIQYILNYYYELLNFQISNFLFNNKNIDKPKHNSNSNDNNNNQNTISTTTTNNNANKNEENNVTKKRKVQKQKASKLRKKKPARTKKRSFTFNFKSPLKRRNKNKNKNNKQNQNKNNNKNNNNNNNNKNIKKNKNSITTNNNTNTNTNKTTTSNIKNQNINNDSDDNIISQHKQIQDKLLSTIITFFDQLIFFQKSNFVSNSLATCLIKHVLYYFNILSSKKLFEMKKFCTVGQSVLIRNILNIIEEWLLSNNLLVLSSQFEFLNNCIRLLLINKAFFVNKPSSFAISQSFLPILNLNQIYQLIFNYTPDSFDPFPTSKEDLIQFEIYKNENINNNHDHTTNNNNNDNNNDESDKKMKIINQRNKEKLNSNDTLYLQQTILFFDSEIEKIDNNNDFDHFFGSILQLCNLKI</sequence>
<feature type="domain" description="Dilute" evidence="3">
    <location>
        <begin position="1525"/>
        <end position="1707"/>
    </location>
</feature>
<feature type="compositionally biased region" description="Low complexity" evidence="2">
    <location>
        <begin position="1512"/>
        <end position="1539"/>
    </location>
</feature>
<dbReference type="EMBL" id="JAOAOG010000050">
    <property type="protein sequence ID" value="KAJ6252068.1"/>
    <property type="molecule type" value="Genomic_DNA"/>
</dbReference>
<organism evidence="4 5">
    <name type="scientific">Anaeramoeba flamelloides</name>
    <dbReference type="NCBI Taxonomy" id="1746091"/>
    <lineage>
        <taxon>Eukaryota</taxon>
        <taxon>Metamonada</taxon>
        <taxon>Anaeramoebidae</taxon>
        <taxon>Anaeramoeba</taxon>
    </lineage>
</organism>
<protein>
    <recommendedName>
        <fullName evidence="3">Dilute domain-containing protein</fullName>
    </recommendedName>
</protein>
<feature type="compositionally biased region" description="Low complexity" evidence="2">
    <location>
        <begin position="1710"/>
        <end position="1725"/>
    </location>
</feature>
<reference evidence="4" key="1">
    <citation type="submission" date="2022-08" db="EMBL/GenBank/DDBJ databases">
        <title>Novel sulfate-reducing endosymbionts in the free-living metamonad Anaeramoeba.</title>
        <authorList>
            <person name="Jerlstrom-Hultqvist J."/>
            <person name="Cepicka I."/>
            <person name="Gallot-Lavallee L."/>
            <person name="Salas-Leiva D."/>
            <person name="Curtis B.A."/>
            <person name="Zahonova K."/>
            <person name="Pipaliya S."/>
            <person name="Dacks J."/>
            <person name="Roger A.J."/>
        </authorList>
    </citation>
    <scope>NUCLEOTIDE SEQUENCE</scope>
    <source>
        <strain evidence="4">Schooner1</strain>
    </source>
</reference>
<keyword evidence="5" id="KW-1185">Reference proteome</keyword>
<feature type="compositionally biased region" description="Basic residues" evidence="2">
    <location>
        <begin position="1474"/>
        <end position="1485"/>
    </location>
</feature>
<dbReference type="SMART" id="SM01132">
    <property type="entry name" value="DIL"/>
    <property type="match status" value="1"/>
</dbReference>
<feature type="region of interest" description="Disordered" evidence="2">
    <location>
        <begin position="1710"/>
        <end position="1730"/>
    </location>
</feature>
<feature type="coiled-coil region" evidence="1">
    <location>
        <begin position="784"/>
        <end position="967"/>
    </location>
</feature>
<feature type="compositionally biased region" description="Basic and acidic residues" evidence="2">
    <location>
        <begin position="184"/>
        <end position="206"/>
    </location>
</feature>
<dbReference type="Proteomes" id="UP001150062">
    <property type="component" value="Unassembled WGS sequence"/>
</dbReference>
<feature type="compositionally biased region" description="Basic residues" evidence="2">
    <location>
        <begin position="1441"/>
        <end position="1466"/>
    </location>
</feature>
<evidence type="ECO:0000259" key="3">
    <source>
        <dbReference type="PROSITE" id="PS51126"/>
    </source>
</evidence>
<evidence type="ECO:0000256" key="2">
    <source>
        <dbReference type="SAM" id="MobiDB-lite"/>
    </source>
</evidence>
<feature type="region of interest" description="Disordered" evidence="2">
    <location>
        <begin position="1407"/>
        <end position="1542"/>
    </location>
</feature>
<name>A0ABQ8Z591_9EUKA</name>
<comment type="caution">
    <text evidence="4">The sequence shown here is derived from an EMBL/GenBank/DDBJ whole genome shotgun (WGS) entry which is preliminary data.</text>
</comment>
<feature type="region of interest" description="Disordered" evidence="2">
    <location>
        <begin position="171"/>
        <end position="206"/>
    </location>
</feature>
<dbReference type="PROSITE" id="PS51126">
    <property type="entry name" value="DILUTE"/>
    <property type="match status" value="1"/>
</dbReference>
<proteinExistence type="predicted"/>
<keyword evidence="1" id="KW-0175">Coiled coil</keyword>
<evidence type="ECO:0000256" key="1">
    <source>
        <dbReference type="SAM" id="Coils"/>
    </source>
</evidence>
<evidence type="ECO:0000313" key="5">
    <source>
        <dbReference type="Proteomes" id="UP001150062"/>
    </source>
</evidence>
<feature type="coiled-coil region" evidence="1">
    <location>
        <begin position="629"/>
        <end position="678"/>
    </location>
</feature>
<feature type="coiled-coil region" evidence="1">
    <location>
        <begin position="1021"/>
        <end position="1081"/>
    </location>
</feature>
<feature type="compositionally biased region" description="Low complexity" evidence="2">
    <location>
        <begin position="1486"/>
        <end position="1505"/>
    </location>
</feature>
<feature type="compositionally biased region" description="Low complexity" evidence="2">
    <location>
        <begin position="1410"/>
        <end position="1433"/>
    </location>
</feature>
<feature type="coiled-coil region" evidence="1">
    <location>
        <begin position="499"/>
        <end position="526"/>
    </location>
</feature>
<dbReference type="InterPro" id="IPR002710">
    <property type="entry name" value="Dilute_dom"/>
</dbReference>